<name>A0A371HR66_MUCPR</name>
<dbReference type="SUPFAM" id="SSF53098">
    <property type="entry name" value="Ribonuclease H-like"/>
    <property type="match status" value="1"/>
</dbReference>
<dbReference type="InterPro" id="IPR012337">
    <property type="entry name" value="RNaseH-like_sf"/>
</dbReference>
<reference evidence="1" key="1">
    <citation type="submission" date="2018-05" db="EMBL/GenBank/DDBJ databases">
        <title>Draft genome of Mucuna pruriens seed.</title>
        <authorList>
            <person name="Nnadi N.E."/>
            <person name="Vos R."/>
            <person name="Hasami M.H."/>
            <person name="Devisetty U.K."/>
            <person name="Aguiy J.C."/>
        </authorList>
    </citation>
    <scope>NUCLEOTIDE SEQUENCE [LARGE SCALE GENOMIC DNA]</scope>
    <source>
        <strain evidence="1">JCA_2017</strain>
    </source>
</reference>
<dbReference type="OrthoDB" id="1426718at2759"/>
<feature type="non-terminal residue" evidence="1">
    <location>
        <position position="1"/>
    </location>
</feature>
<gene>
    <name evidence="1" type="ORF">CR513_11025</name>
</gene>
<sequence>MAVLKDQEDEEKWKMLFDGASNSLGQARLGFNCTNNMVEYKPCAIGITMAIEYQVKIHEVYGDSTLVIH</sequence>
<accession>A0A371HR66</accession>
<evidence type="ECO:0008006" key="3">
    <source>
        <dbReference type="Google" id="ProtNLM"/>
    </source>
</evidence>
<comment type="caution">
    <text evidence="1">The sequence shown here is derived from an EMBL/GenBank/DDBJ whole genome shotgun (WGS) entry which is preliminary data.</text>
</comment>
<organism evidence="1 2">
    <name type="scientific">Mucuna pruriens</name>
    <name type="common">Velvet bean</name>
    <name type="synonym">Dolichos pruriens</name>
    <dbReference type="NCBI Taxonomy" id="157652"/>
    <lineage>
        <taxon>Eukaryota</taxon>
        <taxon>Viridiplantae</taxon>
        <taxon>Streptophyta</taxon>
        <taxon>Embryophyta</taxon>
        <taxon>Tracheophyta</taxon>
        <taxon>Spermatophyta</taxon>
        <taxon>Magnoliopsida</taxon>
        <taxon>eudicotyledons</taxon>
        <taxon>Gunneridae</taxon>
        <taxon>Pentapetalae</taxon>
        <taxon>rosids</taxon>
        <taxon>fabids</taxon>
        <taxon>Fabales</taxon>
        <taxon>Fabaceae</taxon>
        <taxon>Papilionoideae</taxon>
        <taxon>50 kb inversion clade</taxon>
        <taxon>NPAAA clade</taxon>
        <taxon>indigoferoid/millettioid clade</taxon>
        <taxon>Phaseoleae</taxon>
        <taxon>Mucuna</taxon>
    </lineage>
</organism>
<dbReference type="Proteomes" id="UP000257109">
    <property type="component" value="Unassembled WGS sequence"/>
</dbReference>
<dbReference type="GO" id="GO:0003676">
    <property type="term" value="F:nucleic acid binding"/>
    <property type="evidence" value="ECO:0007669"/>
    <property type="project" value="InterPro"/>
</dbReference>
<evidence type="ECO:0000313" key="1">
    <source>
        <dbReference type="EMBL" id="RDY05164.1"/>
    </source>
</evidence>
<dbReference type="Gene3D" id="3.30.420.10">
    <property type="entry name" value="Ribonuclease H-like superfamily/Ribonuclease H"/>
    <property type="match status" value="1"/>
</dbReference>
<dbReference type="PANTHER" id="PTHR48475:SF1">
    <property type="entry name" value="RNASE H TYPE-1 DOMAIN-CONTAINING PROTEIN"/>
    <property type="match status" value="1"/>
</dbReference>
<dbReference type="InterPro" id="IPR036397">
    <property type="entry name" value="RNaseH_sf"/>
</dbReference>
<dbReference type="PANTHER" id="PTHR48475">
    <property type="entry name" value="RIBONUCLEASE H"/>
    <property type="match status" value="1"/>
</dbReference>
<protein>
    <recommendedName>
        <fullName evidence="3">RNase H type-1 domain-containing protein</fullName>
    </recommendedName>
</protein>
<dbReference type="AlphaFoldDB" id="A0A371HR66"/>
<proteinExistence type="predicted"/>
<evidence type="ECO:0000313" key="2">
    <source>
        <dbReference type="Proteomes" id="UP000257109"/>
    </source>
</evidence>
<keyword evidence="2" id="KW-1185">Reference proteome</keyword>
<dbReference type="EMBL" id="QJKJ01001932">
    <property type="protein sequence ID" value="RDY05164.1"/>
    <property type="molecule type" value="Genomic_DNA"/>
</dbReference>